<evidence type="ECO:0000256" key="2">
    <source>
        <dbReference type="ARBA" id="ARBA00022527"/>
    </source>
</evidence>
<feature type="compositionally biased region" description="Polar residues" evidence="12">
    <location>
        <begin position="1360"/>
        <end position="1383"/>
    </location>
</feature>
<evidence type="ECO:0000256" key="8">
    <source>
        <dbReference type="ARBA" id="ARBA00037982"/>
    </source>
</evidence>
<dbReference type="PANTHER" id="PTHR11042:SF160">
    <property type="entry name" value="EUKARYOTIC TRANSLATION INITIATION FACTOR 2-ALPHA KINASE 1"/>
    <property type="match status" value="1"/>
</dbReference>
<feature type="region of interest" description="Disordered" evidence="12">
    <location>
        <begin position="589"/>
        <end position="629"/>
    </location>
</feature>
<dbReference type="Gene3D" id="3.30.200.20">
    <property type="entry name" value="Phosphorylase Kinase, domain 1"/>
    <property type="match status" value="1"/>
</dbReference>
<dbReference type="SUPFAM" id="SSF56112">
    <property type="entry name" value="Protein kinase-like (PK-like)"/>
    <property type="match status" value="1"/>
</dbReference>
<feature type="binding site" evidence="11">
    <location>
        <position position="997"/>
    </location>
    <ligand>
        <name>ATP</name>
        <dbReference type="ChEBI" id="CHEBI:30616"/>
    </ligand>
</feature>
<evidence type="ECO:0000256" key="6">
    <source>
        <dbReference type="ARBA" id="ARBA00022840"/>
    </source>
</evidence>
<feature type="compositionally biased region" description="Gly residues" evidence="12">
    <location>
        <begin position="270"/>
        <end position="281"/>
    </location>
</feature>
<feature type="compositionally biased region" description="Basic and acidic residues" evidence="12">
    <location>
        <begin position="1195"/>
        <end position="1215"/>
    </location>
</feature>
<keyword evidence="3" id="KW-0808">Transferase</keyword>
<dbReference type="EC" id="2.7.11.1" evidence="1"/>
<evidence type="ECO:0000256" key="10">
    <source>
        <dbReference type="ARBA" id="ARBA00048977"/>
    </source>
</evidence>
<evidence type="ECO:0000256" key="7">
    <source>
        <dbReference type="ARBA" id="ARBA00023193"/>
    </source>
</evidence>
<feature type="region of interest" description="Disordered" evidence="12">
    <location>
        <begin position="784"/>
        <end position="872"/>
    </location>
</feature>
<evidence type="ECO:0000256" key="4">
    <source>
        <dbReference type="ARBA" id="ARBA00022741"/>
    </source>
</evidence>
<evidence type="ECO:0000256" key="13">
    <source>
        <dbReference type="SAM" id="Phobius"/>
    </source>
</evidence>
<gene>
    <name evidence="15" type="ORF">NSK_001443</name>
</gene>
<feature type="compositionally biased region" description="Gly residues" evidence="12">
    <location>
        <begin position="1136"/>
        <end position="1145"/>
    </location>
</feature>
<dbReference type="Pfam" id="PF00069">
    <property type="entry name" value="Pkinase"/>
    <property type="match status" value="2"/>
</dbReference>
<sequence length="1769" mass="186737">MPGAPKSIPQREGMCDDKAARRGHLGKLRRIRRIPFSGRNGSKSISGDRFLVAVLMVAVTSLLATVWPILRVQGDVTPLLHQHAASVQQLGQVRAVNRAAKAQPDARTATKDAGNRDASVVISTIDGGVHTVDAWTGELKGLFYSGPPLYSSSFFLGSGTGESNGERRANDGVKARKSKYFVMPTLEGRIVSVRDDGSQEVLAPNILELLDTPVMSCPDQEDSCGLLLGEKTTKIFALDGASGDVKWINSKYNVGVGGGAGGMGGGGAGAGGAGGAGGGGKLARPPFGEEEEGEGRVKARSAVPGVAGVDGQGGGGEGGGGAGREPVLLQRDDYVVRSLDVQSGREAWNVTLSEIFAVGRRGGAEERQGRVVGAGAFEGMAWEGEEEEWDEAWGGEDDDGEEEEEGEDVLVLPDMVWLDERTLQVSDPESGEVLWERALPSAPMGMYTVREGRWLHMEAPESQYGAHGGQGEGRVVEGPGVALGGRRLGRGEGGVVGFVGGKGGGKGGVRAGARVGGGQITGPLGSGGPIATARTMRKYGMALSMGRVDADGGEGMGVGRTASSSSSSSTYFLRRLLDFTPFARLSSMPWSGRERERESGAAVSPGDLGRAAGRGGVPPGSGPGSGLRTCNEWERLHGQRPLALLLPPGEDKAPRAEGGNVYEAMVSTSPTTPLLLTYMGASTESSEGEENGMCDAYRLSTGQEGVEGVDGGAASFHVELEGSFALLVMVVLALSMVLAAVAVAMARWRSGRRAWTAWLGGERPEEGAYAGEGEAGAVGTDLQEKTWQAHSQPGADCDGSEARQSPSPTPRTPSQLSPASESKSMEGQPLQRLQAMHRGVGLRSSRSFDTASETVPPATPRSRSSRDARPTSTALVLVPPQSQLNSGAQLLTGTTGPATTATGVISKMNTNREQRQLKNAVPLGSQTAPKPTPGLDVQARNLSTAVLSDAEGNPMLYLSNQRYRNEFNEACTLGKGGFGTVFRSTNKLDGHDYAIKKIRLSSAARWSQQLEKVLREVKILALLDHPNIIRYYQAWLERLAPEDLLAAAAGNAAALVSSGLSHKGEDMWTMWHGDNGEGISSTFSGSEAESMLSRGGGGLSALWSQKRGRGTRPNALSLHGDDGDDGVDRADLEGLVSGGSIGGDGEGSEGGDDLVEPEKGTKVPYSSSARKALNGSRRHDLTPPCAPNGQEGEERDGAGEADSHNARGCESETKTRGRVHASGLPLSRRTASMESFARRTALQQHQGGKGRGGQGRRESVEMSEHSRISDWSEEEEEDVSGYSESDTKLEDDEQSNGLVIWTRSPDVSVDSGEGGAASAHSMSSTSDARVHCEGGSSSSHGKGESSRPTGERLPSRRKSNAPSPTSKRGWQYSNVSLDNQTGNDGVAKRKTLPYTRGKARRRREPVVFDLCLYIQMQYCSNRTLKDFLDAPSRAHRVDKAEALQLALQIARGVTYVHARGLIHRDLKPTNCFLVGEKGHTVKIGDFGLSRHVGAVGGVDGRNGAGTPPSPAGAQTGNEGKSWTDGVEDDEEFGNTAGVGTPVYGSPEQLSGGDYDEKTDVFSLGVMLFELFHPAFGTGMERMLTMRKIHEGKMPPAWADENGEMVEMLGRMLNRLPARRPRAAEVVSKLEFLQGKPLVLPLDFDQFPRDAVLLRAETGERDGMLQEVINGIKAQGSAGVMKQYGFRSSSDGRAIIEVLLDGSGEGKGEEIDRIVKHLRGVEDMISCNLVGVGPNPASFSAFIPPPSPLSTSLDSSTTALPVPALKEGGK</sequence>
<keyword evidence="2" id="KW-0723">Serine/threonine-protein kinase</keyword>
<dbReference type="GO" id="GO:0005737">
    <property type="term" value="C:cytoplasm"/>
    <property type="evidence" value="ECO:0007669"/>
    <property type="project" value="TreeGrafter"/>
</dbReference>
<feature type="region of interest" description="Disordered" evidence="12">
    <location>
        <begin position="1498"/>
        <end position="1551"/>
    </location>
</feature>
<feature type="compositionally biased region" description="Gly residues" evidence="12">
    <location>
        <begin position="612"/>
        <end position="625"/>
    </location>
</feature>
<evidence type="ECO:0000256" key="12">
    <source>
        <dbReference type="SAM" id="MobiDB-lite"/>
    </source>
</evidence>
<dbReference type="PROSITE" id="PS00107">
    <property type="entry name" value="PROTEIN_KINASE_ATP"/>
    <property type="match status" value="1"/>
</dbReference>
<evidence type="ECO:0000256" key="11">
    <source>
        <dbReference type="PROSITE-ProRule" id="PRU10141"/>
    </source>
</evidence>
<dbReference type="InterPro" id="IPR050339">
    <property type="entry name" value="CC_SR_Kinase"/>
</dbReference>
<keyword evidence="13" id="KW-0472">Membrane</keyword>
<evidence type="ECO:0000256" key="5">
    <source>
        <dbReference type="ARBA" id="ARBA00022777"/>
    </source>
</evidence>
<keyword evidence="5" id="KW-0418">Kinase</keyword>
<keyword evidence="16" id="KW-1185">Reference proteome</keyword>
<keyword evidence="4 11" id="KW-0547">Nucleotide-binding</keyword>
<dbReference type="SMART" id="SM00220">
    <property type="entry name" value="S_TKc"/>
    <property type="match status" value="1"/>
</dbReference>
<evidence type="ECO:0000256" key="1">
    <source>
        <dbReference type="ARBA" id="ARBA00012513"/>
    </source>
</evidence>
<comment type="similarity">
    <text evidence="8">Belongs to the protein kinase superfamily. Ser/Thr protein kinase family. GCN2 subfamily.</text>
</comment>
<dbReference type="Proteomes" id="UP000355283">
    <property type="component" value="Unassembled WGS sequence"/>
</dbReference>
<evidence type="ECO:0000256" key="3">
    <source>
        <dbReference type="ARBA" id="ARBA00022679"/>
    </source>
</evidence>
<keyword evidence="7" id="KW-0652">Protein synthesis inhibitor</keyword>
<keyword evidence="6 11" id="KW-0067">ATP-binding</keyword>
<dbReference type="PROSITE" id="PS00108">
    <property type="entry name" value="PROTEIN_KINASE_ST"/>
    <property type="match status" value="1"/>
</dbReference>
<feature type="compositionally biased region" description="Low complexity" evidence="12">
    <location>
        <begin position="1748"/>
        <end position="1760"/>
    </location>
</feature>
<comment type="catalytic activity">
    <reaction evidence="10">
        <text>L-seryl-[protein] + ATP = O-phospho-L-seryl-[protein] + ADP + H(+)</text>
        <dbReference type="Rhea" id="RHEA:17989"/>
        <dbReference type="Rhea" id="RHEA-COMP:9863"/>
        <dbReference type="Rhea" id="RHEA-COMP:11604"/>
        <dbReference type="ChEBI" id="CHEBI:15378"/>
        <dbReference type="ChEBI" id="CHEBI:29999"/>
        <dbReference type="ChEBI" id="CHEBI:30616"/>
        <dbReference type="ChEBI" id="CHEBI:83421"/>
        <dbReference type="ChEBI" id="CHEBI:456216"/>
        <dbReference type="EC" id="2.7.11.1"/>
    </reaction>
    <physiologicalReaction direction="left-to-right" evidence="10">
        <dbReference type="Rhea" id="RHEA:17990"/>
    </physiologicalReaction>
</comment>
<dbReference type="InterPro" id="IPR008271">
    <property type="entry name" value="Ser/Thr_kinase_AS"/>
</dbReference>
<evidence type="ECO:0000256" key="9">
    <source>
        <dbReference type="ARBA" id="ARBA00048659"/>
    </source>
</evidence>
<feature type="compositionally biased region" description="Basic and acidic residues" evidence="12">
    <location>
        <begin position="1341"/>
        <end position="1354"/>
    </location>
</feature>
<dbReference type="GO" id="GO:0005524">
    <property type="term" value="F:ATP binding"/>
    <property type="evidence" value="ECO:0007669"/>
    <property type="project" value="UniProtKB-UniRule"/>
</dbReference>
<reference evidence="15 16" key="1">
    <citation type="submission" date="2019-01" db="EMBL/GenBank/DDBJ databases">
        <title>Nuclear Genome Assembly of the Microalgal Biofuel strain Nannochloropsis salina CCMP1776.</title>
        <authorList>
            <person name="Hovde B."/>
        </authorList>
    </citation>
    <scope>NUCLEOTIDE SEQUENCE [LARGE SCALE GENOMIC DNA]</scope>
    <source>
        <strain evidence="15 16">CCMP1776</strain>
    </source>
</reference>
<feature type="region of interest" description="Disordered" evidence="12">
    <location>
        <begin position="1747"/>
        <end position="1769"/>
    </location>
</feature>
<feature type="domain" description="Protein kinase" evidence="14">
    <location>
        <begin position="967"/>
        <end position="1632"/>
    </location>
</feature>
<feature type="compositionally biased region" description="Gly residues" evidence="12">
    <location>
        <begin position="308"/>
        <end position="323"/>
    </location>
</feature>
<feature type="region of interest" description="Disordered" evidence="12">
    <location>
        <begin position="1102"/>
        <end position="1388"/>
    </location>
</feature>
<dbReference type="InterPro" id="IPR011009">
    <property type="entry name" value="Kinase-like_dom_sf"/>
</dbReference>
<comment type="catalytic activity">
    <reaction evidence="9">
        <text>L-threonyl-[protein] + ATP = O-phospho-L-threonyl-[protein] + ADP + H(+)</text>
        <dbReference type="Rhea" id="RHEA:46608"/>
        <dbReference type="Rhea" id="RHEA-COMP:11060"/>
        <dbReference type="Rhea" id="RHEA-COMP:11605"/>
        <dbReference type="ChEBI" id="CHEBI:15378"/>
        <dbReference type="ChEBI" id="CHEBI:30013"/>
        <dbReference type="ChEBI" id="CHEBI:30616"/>
        <dbReference type="ChEBI" id="CHEBI:61977"/>
        <dbReference type="ChEBI" id="CHEBI:456216"/>
        <dbReference type="EC" id="2.7.11.1"/>
    </reaction>
    <physiologicalReaction direction="left-to-right" evidence="9">
        <dbReference type="Rhea" id="RHEA:46609"/>
    </physiologicalReaction>
</comment>
<evidence type="ECO:0000313" key="15">
    <source>
        <dbReference type="EMBL" id="TFJ87109.1"/>
    </source>
</evidence>
<protein>
    <recommendedName>
        <fullName evidence="1">non-specific serine/threonine protein kinase</fullName>
        <ecNumber evidence="1">2.7.11.1</ecNumber>
    </recommendedName>
</protein>
<feature type="region of interest" description="Disordered" evidence="12">
    <location>
        <begin position="270"/>
        <end position="325"/>
    </location>
</feature>
<proteinExistence type="inferred from homology"/>
<dbReference type="GO" id="GO:0017148">
    <property type="term" value="P:negative regulation of translation"/>
    <property type="evidence" value="ECO:0007669"/>
    <property type="project" value="UniProtKB-KW"/>
</dbReference>
<keyword evidence="13" id="KW-1133">Transmembrane helix</keyword>
<dbReference type="InterPro" id="IPR017441">
    <property type="entry name" value="Protein_kinase_ATP_BS"/>
</dbReference>
<dbReference type="PROSITE" id="PS50011">
    <property type="entry name" value="PROTEIN_KINASE_DOM"/>
    <property type="match status" value="1"/>
</dbReference>
<dbReference type="EMBL" id="SDOX01000006">
    <property type="protein sequence ID" value="TFJ87109.1"/>
    <property type="molecule type" value="Genomic_DNA"/>
</dbReference>
<keyword evidence="13" id="KW-0812">Transmembrane</keyword>
<feature type="compositionally biased region" description="Polar residues" evidence="12">
    <location>
        <begin position="844"/>
        <end position="853"/>
    </location>
</feature>
<organism evidence="15 16">
    <name type="scientific">Nannochloropsis salina CCMP1776</name>
    <dbReference type="NCBI Taxonomy" id="1027361"/>
    <lineage>
        <taxon>Eukaryota</taxon>
        <taxon>Sar</taxon>
        <taxon>Stramenopiles</taxon>
        <taxon>Ochrophyta</taxon>
        <taxon>Eustigmatophyceae</taxon>
        <taxon>Eustigmatales</taxon>
        <taxon>Monodopsidaceae</taxon>
        <taxon>Microchloropsis</taxon>
        <taxon>Microchloropsis salina</taxon>
    </lineage>
</organism>
<dbReference type="GO" id="GO:0004694">
    <property type="term" value="F:eukaryotic translation initiation factor 2alpha kinase activity"/>
    <property type="evidence" value="ECO:0007669"/>
    <property type="project" value="TreeGrafter"/>
</dbReference>
<evidence type="ECO:0000313" key="16">
    <source>
        <dbReference type="Proteomes" id="UP000355283"/>
    </source>
</evidence>
<dbReference type="PANTHER" id="PTHR11042">
    <property type="entry name" value="EUKARYOTIC TRANSLATION INITIATION FACTOR 2-ALPHA KINASE EIF2-ALPHA KINASE -RELATED"/>
    <property type="match status" value="1"/>
</dbReference>
<dbReference type="InterPro" id="IPR000719">
    <property type="entry name" value="Prot_kinase_dom"/>
</dbReference>
<dbReference type="OrthoDB" id="341578at2759"/>
<feature type="compositionally biased region" description="Acidic residues" evidence="12">
    <location>
        <begin position="1146"/>
        <end position="1155"/>
    </location>
</feature>
<feature type="compositionally biased region" description="Basic and acidic residues" evidence="12">
    <location>
        <begin position="1255"/>
        <end position="1270"/>
    </location>
</feature>
<dbReference type="GO" id="GO:0005634">
    <property type="term" value="C:nucleus"/>
    <property type="evidence" value="ECO:0007669"/>
    <property type="project" value="TreeGrafter"/>
</dbReference>
<accession>A0A4D9DEM2</accession>
<name>A0A4D9DEM2_9STRA</name>
<comment type="caution">
    <text evidence="15">The sequence shown here is derived from an EMBL/GenBank/DDBJ whole genome shotgun (WGS) entry which is preliminary data.</text>
</comment>
<feature type="transmembrane region" description="Helical" evidence="13">
    <location>
        <begin position="50"/>
        <end position="70"/>
    </location>
</feature>
<evidence type="ECO:0000259" key="14">
    <source>
        <dbReference type="PROSITE" id="PS50011"/>
    </source>
</evidence>
<dbReference type="Gene3D" id="1.10.510.10">
    <property type="entry name" value="Transferase(Phosphotransferase) domain 1"/>
    <property type="match status" value="1"/>
</dbReference>